<name>A0A2D6YMH5_9DELT</name>
<dbReference type="InterPro" id="IPR000701">
    <property type="entry name" value="SuccDH_FuR_B_TM-su"/>
</dbReference>
<feature type="transmembrane region" description="Helical" evidence="8">
    <location>
        <begin position="12"/>
        <end position="32"/>
    </location>
</feature>
<keyword evidence="5 8" id="KW-1133">Transmembrane helix</keyword>
<evidence type="ECO:0000256" key="7">
    <source>
        <dbReference type="ARBA" id="ARBA00023136"/>
    </source>
</evidence>
<keyword evidence="2" id="KW-0349">Heme</keyword>
<keyword evidence="3 8" id="KW-0812">Transmembrane</keyword>
<protein>
    <submittedName>
        <fullName evidence="9">Succinate dehydrogenase</fullName>
    </submittedName>
</protein>
<feature type="transmembrane region" description="Helical" evidence="8">
    <location>
        <begin position="147"/>
        <end position="172"/>
    </location>
</feature>
<evidence type="ECO:0000256" key="1">
    <source>
        <dbReference type="ARBA" id="ARBA00004370"/>
    </source>
</evidence>
<gene>
    <name evidence="9" type="ORF">CMN54_13095</name>
</gene>
<sequence length="205" mass="23430">MNSHFFARRLHSLTGMVPVGIFLVYHLYLQLYLHQGAEKYNEQTNSFYDSPLAIWLLIIFVYIPLFYHSILGAKLSIEATPQPSYHYFAHLLYWLQRISGIGVLLFIFAHLYNTQVMPLMTDTYGQHFEHLAEGFASTETGWLTKSVYLLGILGATFHFANGINTFCMTWGLALTPRAQLRVRVLSIIVFVLLTAAGLYSLSAIW</sequence>
<proteinExistence type="predicted"/>
<accession>A0A2D6YMH5</accession>
<evidence type="ECO:0000313" key="9">
    <source>
        <dbReference type="EMBL" id="MAH64354.1"/>
    </source>
</evidence>
<organism evidence="9 10">
    <name type="scientific">SAR324 cluster bacterium</name>
    <dbReference type="NCBI Taxonomy" id="2024889"/>
    <lineage>
        <taxon>Bacteria</taxon>
        <taxon>Deltaproteobacteria</taxon>
        <taxon>SAR324 cluster</taxon>
    </lineage>
</organism>
<dbReference type="SUPFAM" id="SSF81343">
    <property type="entry name" value="Fumarate reductase respiratory complex transmembrane subunits"/>
    <property type="match status" value="1"/>
</dbReference>
<keyword evidence="4" id="KW-0479">Metal-binding</keyword>
<reference evidence="10" key="1">
    <citation type="submission" date="2017-09" db="EMBL/GenBank/DDBJ databases">
        <title>The Reconstruction of 2,631 Draft Metagenome-Assembled Genomes from the Global Oceans.</title>
        <authorList>
            <person name="Tully B.J."/>
            <person name="Graham E.D."/>
            <person name="Heidelberg J.F."/>
        </authorList>
    </citation>
    <scope>NUCLEOTIDE SEQUENCE [LARGE SCALE GENOMIC DNA]</scope>
</reference>
<evidence type="ECO:0000256" key="8">
    <source>
        <dbReference type="SAM" id="Phobius"/>
    </source>
</evidence>
<dbReference type="Pfam" id="PF01127">
    <property type="entry name" value="Sdh_cyt"/>
    <property type="match status" value="1"/>
</dbReference>
<dbReference type="GO" id="GO:0046872">
    <property type="term" value="F:metal ion binding"/>
    <property type="evidence" value="ECO:0007669"/>
    <property type="project" value="UniProtKB-KW"/>
</dbReference>
<feature type="transmembrane region" description="Helical" evidence="8">
    <location>
        <begin position="52"/>
        <end position="70"/>
    </location>
</feature>
<dbReference type="AlphaFoldDB" id="A0A2D6YMH5"/>
<keyword evidence="6" id="KW-0408">Iron</keyword>
<dbReference type="EMBL" id="NZEX01000156">
    <property type="protein sequence ID" value="MAH64354.1"/>
    <property type="molecule type" value="Genomic_DNA"/>
</dbReference>
<evidence type="ECO:0000256" key="3">
    <source>
        <dbReference type="ARBA" id="ARBA00022692"/>
    </source>
</evidence>
<evidence type="ECO:0000256" key="5">
    <source>
        <dbReference type="ARBA" id="ARBA00022989"/>
    </source>
</evidence>
<feature type="transmembrane region" description="Helical" evidence="8">
    <location>
        <begin position="91"/>
        <end position="112"/>
    </location>
</feature>
<keyword evidence="7 8" id="KW-0472">Membrane</keyword>
<dbReference type="Proteomes" id="UP000226525">
    <property type="component" value="Unassembled WGS sequence"/>
</dbReference>
<evidence type="ECO:0000256" key="2">
    <source>
        <dbReference type="ARBA" id="ARBA00022617"/>
    </source>
</evidence>
<comment type="caution">
    <text evidence="9">The sequence shown here is derived from an EMBL/GenBank/DDBJ whole genome shotgun (WGS) entry which is preliminary data.</text>
</comment>
<evidence type="ECO:0000256" key="4">
    <source>
        <dbReference type="ARBA" id="ARBA00022723"/>
    </source>
</evidence>
<dbReference type="InterPro" id="IPR034804">
    <property type="entry name" value="SQR/QFR_C/D"/>
</dbReference>
<evidence type="ECO:0000256" key="6">
    <source>
        <dbReference type="ARBA" id="ARBA00023004"/>
    </source>
</evidence>
<comment type="subcellular location">
    <subcellularLocation>
        <location evidence="1">Membrane</location>
    </subcellularLocation>
</comment>
<evidence type="ECO:0000313" key="10">
    <source>
        <dbReference type="Proteomes" id="UP000226525"/>
    </source>
</evidence>
<dbReference type="Gene3D" id="1.20.1300.10">
    <property type="entry name" value="Fumarate reductase/succinate dehydrogenase, transmembrane subunit"/>
    <property type="match status" value="1"/>
</dbReference>
<feature type="transmembrane region" description="Helical" evidence="8">
    <location>
        <begin position="184"/>
        <end position="204"/>
    </location>
</feature>
<dbReference type="GO" id="GO:0016020">
    <property type="term" value="C:membrane"/>
    <property type="evidence" value="ECO:0007669"/>
    <property type="project" value="UniProtKB-SubCell"/>
</dbReference>